<comment type="caution">
    <text evidence="3">The sequence shown here is derived from an EMBL/GenBank/DDBJ whole genome shotgun (WGS) entry which is preliminary data.</text>
</comment>
<dbReference type="EMBL" id="CAJNOO010001227">
    <property type="protein sequence ID" value="CAF1118157.1"/>
    <property type="molecule type" value="Genomic_DNA"/>
</dbReference>
<proteinExistence type="predicted"/>
<name>A0A814QEE0_9BILA</name>
<evidence type="ECO:0000256" key="2">
    <source>
        <dbReference type="ARBA" id="ARBA00022801"/>
    </source>
</evidence>
<dbReference type="PANTHER" id="PTHR43344:SF21">
    <property type="entry name" value="POLYOL PHOSPHATE PHOSPHATASE PYP1"/>
    <property type="match status" value="1"/>
</dbReference>
<organism evidence="3 4">
    <name type="scientific">Rotaria sordida</name>
    <dbReference type="NCBI Taxonomy" id="392033"/>
    <lineage>
        <taxon>Eukaryota</taxon>
        <taxon>Metazoa</taxon>
        <taxon>Spiralia</taxon>
        <taxon>Gnathifera</taxon>
        <taxon>Rotifera</taxon>
        <taxon>Eurotatoria</taxon>
        <taxon>Bdelloidea</taxon>
        <taxon>Philodinida</taxon>
        <taxon>Philodinidae</taxon>
        <taxon>Rotaria</taxon>
    </lineage>
</organism>
<dbReference type="Gene3D" id="3.90.1470.20">
    <property type="match status" value="1"/>
</dbReference>
<dbReference type="SUPFAM" id="SSF56784">
    <property type="entry name" value="HAD-like"/>
    <property type="match status" value="1"/>
</dbReference>
<dbReference type="InterPro" id="IPR023214">
    <property type="entry name" value="HAD_sf"/>
</dbReference>
<dbReference type="NCBIfam" id="TIGR01489">
    <property type="entry name" value="DKMTPPase-SF"/>
    <property type="match status" value="1"/>
</dbReference>
<dbReference type="GO" id="GO:0006564">
    <property type="term" value="P:L-serine biosynthetic process"/>
    <property type="evidence" value="ECO:0007669"/>
    <property type="project" value="TreeGrafter"/>
</dbReference>
<protein>
    <recommendedName>
        <fullName evidence="1">Phosphoserine phosphatase</fullName>
    </recommendedName>
</protein>
<dbReference type="PANTHER" id="PTHR43344">
    <property type="entry name" value="PHOSPHOSERINE PHOSPHATASE"/>
    <property type="match status" value="1"/>
</dbReference>
<gene>
    <name evidence="3" type="ORF">RFH988_LOCUS20207</name>
</gene>
<evidence type="ECO:0000313" key="3">
    <source>
        <dbReference type="EMBL" id="CAF1118157.1"/>
    </source>
</evidence>
<dbReference type="OrthoDB" id="10014216at2759"/>
<dbReference type="InterPro" id="IPR036412">
    <property type="entry name" value="HAD-like_sf"/>
</dbReference>
<sequence length="223" mass="25463">MPTKKSSAIVFCDFDGTITSCETFVGVLKHFSPILSNELLPKILSKEITLRLGVRQIVESISSSVYPDELLDFVKDKPIRPGLSSLIDYLDSRHIPFIVVSGGIRYLVEAVLKRENLFERCSKIYGIDIDANQEKLKVISEWETGNELVAKVNIIKQECQNNEKIIVIGDSLTDLNASKCANLVFARDALCHYLKEENIEFIEWIDFEDIKNKLQLMEDRFLF</sequence>
<evidence type="ECO:0000313" key="4">
    <source>
        <dbReference type="Proteomes" id="UP000663882"/>
    </source>
</evidence>
<dbReference type="GO" id="GO:0000287">
    <property type="term" value="F:magnesium ion binding"/>
    <property type="evidence" value="ECO:0007669"/>
    <property type="project" value="TreeGrafter"/>
</dbReference>
<reference evidence="3" key="1">
    <citation type="submission" date="2021-02" db="EMBL/GenBank/DDBJ databases">
        <authorList>
            <person name="Nowell W R."/>
        </authorList>
    </citation>
    <scope>NUCLEOTIDE SEQUENCE</scope>
</reference>
<dbReference type="Proteomes" id="UP000663882">
    <property type="component" value="Unassembled WGS sequence"/>
</dbReference>
<dbReference type="GO" id="GO:0005737">
    <property type="term" value="C:cytoplasm"/>
    <property type="evidence" value="ECO:0007669"/>
    <property type="project" value="TreeGrafter"/>
</dbReference>
<dbReference type="NCBIfam" id="TIGR01488">
    <property type="entry name" value="HAD-SF-IB"/>
    <property type="match status" value="1"/>
</dbReference>
<keyword evidence="2" id="KW-0378">Hydrolase</keyword>
<dbReference type="Gene3D" id="3.40.50.1000">
    <property type="entry name" value="HAD superfamily/HAD-like"/>
    <property type="match status" value="1"/>
</dbReference>
<dbReference type="GO" id="GO:0036424">
    <property type="term" value="F:L-phosphoserine phosphatase activity"/>
    <property type="evidence" value="ECO:0007669"/>
    <property type="project" value="TreeGrafter"/>
</dbReference>
<accession>A0A814QEE0</accession>
<dbReference type="InterPro" id="IPR050582">
    <property type="entry name" value="HAD-like_SerB"/>
</dbReference>
<evidence type="ECO:0000256" key="1">
    <source>
        <dbReference type="ARBA" id="ARBA00015196"/>
    </source>
</evidence>
<dbReference type="AlphaFoldDB" id="A0A814QEE0"/>
<dbReference type="InterPro" id="IPR006384">
    <property type="entry name" value="HAD_hydro_PyrdxlP_Pase-like"/>
</dbReference>
<dbReference type="Pfam" id="PF12710">
    <property type="entry name" value="HAD"/>
    <property type="match status" value="1"/>
</dbReference>